<keyword evidence="1" id="KW-1133">Transmembrane helix</keyword>
<dbReference type="Gene3D" id="3.80.10.10">
    <property type="entry name" value="Ribonuclease Inhibitor"/>
    <property type="match status" value="1"/>
</dbReference>
<proteinExistence type="predicted"/>
<evidence type="ECO:0000313" key="2">
    <source>
        <dbReference type="Proteomes" id="UP001652741"/>
    </source>
</evidence>
<evidence type="ECO:0000256" key="1">
    <source>
        <dbReference type="SAM" id="Phobius"/>
    </source>
</evidence>
<reference evidence="3 4" key="1">
    <citation type="submission" date="2025-05" db="UniProtKB">
        <authorList>
            <consortium name="RefSeq"/>
        </authorList>
    </citation>
    <scope>IDENTIFICATION</scope>
</reference>
<keyword evidence="1" id="KW-0812">Transmembrane</keyword>
<name>A0ABM3EE50_SALSA</name>
<accession>A0ABM3EE50</accession>
<dbReference type="GeneID" id="106593719"/>
<feature type="transmembrane region" description="Helical" evidence="1">
    <location>
        <begin position="42"/>
        <end position="64"/>
    </location>
</feature>
<keyword evidence="1" id="KW-0472">Membrane</keyword>
<protein>
    <submittedName>
        <fullName evidence="3 4">Uncharacterized protein LOC106593719</fullName>
    </submittedName>
</protein>
<organism evidence="2 3">
    <name type="scientific">Salmo salar</name>
    <name type="common">Atlantic salmon</name>
    <dbReference type="NCBI Taxonomy" id="8030"/>
    <lineage>
        <taxon>Eukaryota</taxon>
        <taxon>Metazoa</taxon>
        <taxon>Chordata</taxon>
        <taxon>Craniata</taxon>
        <taxon>Vertebrata</taxon>
        <taxon>Euteleostomi</taxon>
        <taxon>Actinopterygii</taxon>
        <taxon>Neopterygii</taxon>
        <taxon>Teleostei</taxon>
        <taxon>Protacanthopterygii</taxon>
        <taxon>Salmoniformes</taxon>
        <taxon>Salmonidae</taxon>
        <taxon>Salmoninae</taxon>
        <taxon>Salmo</taxon>
    </lineage>
</organism>
<dbReference type="Proteomes" id="UP001652741">
    <property type="component" value="Unplaced"/>
</dbReference>
<dbReference type="RefSeq" id="XP_045569297.1">
    <property type="nucleotide sequence ID" value="XM_045713341.1"/>
</dbReference>
<keyword evidence="2" id="KW-1185">Reference proteome</keyword>
<gene>
    <name evidence="3 4" type="primary">LOC106593719</name>
</gene>
<evidence type="ECO:0000313" key="4">
    <source>
        <dbReference type="RefSeq" id="XP_045569297.1"/>
    </source>
</evidence>
<dbReference type="InterPro" id="IPR032675">
    <property type="entry name" value="LRR_dom_sf"/>
</dbReference>
<feature type="transmembrane region" description="Helical" evidence="1">
    <location>
        <begin position="70"/>
        <end position="93"/>
    </location>
</feature>
<evidence type="ECO:0000313" key="3">
    <source>
        <dbReference type="RefSeq" id="XP_045569296.1"/>
    </source>
</evidence>
<dbReference type="RefSeq" id="XP_045569296.1">
    <property type="nucleotide sequence ID" value="XM_045713340.1"/>
</dbReference>
<sequence length="300" mass="33561">MTLPSCICHEGLSILCPLVTQLNLVSVSYLSCCRFTVMVLRMLSTVSVSYLSCCRFTVMVLRMLSTVSVTYLSCCRFTVMVLRMLSTVSVTYLSCCRFTVMVLRMLSTVSVTYLSCCRFTVMVLRMLSTVSVSYLSCCRFTVMVLRMLSAVSVTYVFSVCIRYEPLDMQVPPGRQLSTRSSSSGLTRCCLPGAAYRAHSSSLSFPWWGEDQKRVMSFLPRNVLGTQPGAAYRAPSSSLSFPWWGEDQKRVMSFLSPRPASECAGWRSSVLLNSARISSWMGQLQISQVFWLVGQSRTTTS</sequence>